<gene>
    <name evidence="5" type="primary">CD209D</name>
    <name evidence="5" type="ORF">AMEX_G27390</name>
</gene>
<feature type="domain" description="C-type lectin" evidence="4">
    <location>
        <begin position="180"/>
        <end position="295"/>
    </location>
</feature>
<keyword evidence="1" id="KW-0430">Lectin</keyword>
<dbReference type="SUPFAM" id="SSF90257">
    <property type="entry name" value="Myosin rod fragments"/>
    <property type="match status" value="1"/>
</dbReference>
<dbReference type="SMART" id="SM00034">
    <property type="entry name" value="CLECT"/>
    <property type="match status" value="1"/>
</dbReference>
<name>A0A8T2KKB1_ASTMX</name>
<keyword evidence="3" id="KW-0812">Transmembrane</keyword>
<dbReference type="Proteomes" id="UP000752171">
    <property type="component" value="Unassembled WGS sequence"/>
</dbReference>
<evidence type="ECO:0000313" key="6">
    <source>
        <dbReference type="Proteomes" id="UP000752171"/>
    </source>
</evidence>
<dbReference type="SUPFAM" id="SSF56436">
    <property type="entry name" value="C-type lectin-like"/>
    <property type="match status" value="1"/>
</dbReference>
<protein>
    <submittedName>
        <fullName evidence="5">CD209 antigen-like protein E</fullName>
    </submittedName>
</protein>
<dbReference type="Gene3D" id="3.10.100.10">
    <property type="entry name" value="Mannose-Binding Protein A, subunit A"/>
    <property type="match status" value="1"/>
</dbReference>
<dbReference type="InterPro" id="IPR016186">
    <property type="entry name" value="C-type_lectin-like/link_sf"/>
</dbReference>
<dbReference type="InterPro" id="IPR016187">
    <property type="entry name" value="CTDL_fold"/>
</dbReference>
<dbReference type="PROSITE" id="PS50041">
    <property type="entry name" value="C_TYPE_LECTIN_2"/>
    <property type="match status" value="1"/>
</dbReference>
<reference evidence="5 6" key="1">
    <citation type="submission" date="2021-07" db="EMBL/GenBank/DDBJ databases">
        <authorList>
            <person name="Imarazene B."/>
            <person name="Zahm M."/>
            <person name="Klopp C."/>
            <person name="Cabau C."/>
            <person name="Beille S."/>
            <person name="Jouanno E."/>
            <person name="Castinel A."/>
            <person name="Lluch J."/>
            <person name="Gil L."/>
            <person name="Kuchtly C."/>
            <person name="Lopez Roques C."/>
            <person name="Donnadieu C."/>
            <person name="Parrinello H."/>
            <person name="Journot L."/>
            <person name="Du K."/>
            <person name="Schartl M."/>
            <person name="Retaux S."/>
            <person name="Guiguen Y."/>
        </authorList>
    </citation>
    <scope>NUCLEOTIDE SEQUENCE [LARGE SCALE GENOMIC DNA]</scope>
    <source>
        <strain evidence="5">Pach_M1</strain>
        <tissue evidence="5">Testis</tissue>
    </source>
</reference>
<evidence type="ECO:0000256" key="3">
    <source>
        <dbReference type="SAM" id="Phobius"/>
    </source>
</evidence>
<dbReference type="CDD" id="cd03590">
    <property type="entry name" value="CLECT_DC-SIGN_like"/>
    <property type="match status" value="1"/>
</dbReference>
<sequence>MSLSVYEDLIYFEELNRADRDEITVIIYESSDAVRGFDPDTEVEDANMMRILKTQQAESRSAGSRRYRLAAVGLGLLCVLLLTAITVQWIQFNHLNAERDQLQTSYTNLTAERDQLQTSNTNLTAERDQLQTSNTNLTAERDQLQTSYTNLTAERDQLQAERDGLHRRLSELARGRWIYFNSSLYYVSTERKNWSEGRNDCRKRGADLVIINSREEQVFINTLIKDQWIWIGLSDCESEGVWKWVDGSKLITGFWGNGQPDNHGDEDCVFYGYESDPVNNWADYLCNQQLFWICEKGILDIV</sequence>
<feature type="coiled-coil region" evidence="2">
    <location>
        <begin position="92"/>
        <end position="175"/>
    </location>
</feature>
<dbReference type="GO" id="GO:0030246">
    <property type="term" value="F:carbohydrate binding"/>
    <property type="evidence" value="ECO:0007669"/>
    <property type="project" value="UniProtKB-KW"/>
</dbReference>
<evidence type="ECO:0000256" key="1">
    <source>
        <dbReference type="ARBA" id="ARBA00022734"/>
    </source>
</evidence>
<dbReference type="InterPro" id="IPR001304">
    <property type="entry name" value="C-type_lectin-like"/>
</dbReference>
<proteinExistence type="predicted"/>
<dbReference type="InterPro" id="IPR033989">
    <property type="entry name" value="CD209-like_CTLD"/>
</dbReference>
<keyword evidence="3" id="KW-0472">Membrane</keyword>
<dbReference type="AlphaFoldDB" id="A0A8T2KKB1"/>
<feature type="transmembrane region" description="Helical" evidence="3">
    <location>
        <begin position="69"/>
        <end position="90"/>
    </location>
</feature>
<keyword evidence="2" id="KW-0175">Coiled coil</keyword>
<evidence type="ECO:0000256" key="2">
    <source>
        <dbReference type="SAM" id="Coils"/>
    </source>
</evidence>
<comment type="caution">
    <text evidence="5">The sequence shown here is derived from an EMBL/GenBank/DDBJ whole genome shotgun (WGS) entry which is preliminary data.</text>
</comment>
<evidence type="ECO:0000259" key="4">
    <source>
        <dbReference type="PROSITE" id="PS50041"/>
    </source>
</evidence>
<dbReference type="PANTHER" id="PTHR22803">
    <property type="entry name" value="MANNOSE, PHOSPHOLIPASE, LECTIN RECEPTOR RELATED"/>
    <property type="match status" value="1"/>
</dbReference>
<evidence type="ECO:0000313" key="5">
    <source>
        <dbReference type="EMBL" id="KAG9259803.1"/>
    </source>
</evidence>
<dbReference type="Pfam" id="PF00059">
    <property type="entry name" value="Lectin_C"/>
    <property type="match status" value="1"/>
</dbReference>
<dbReference type="InterPro" id="IPR050111">
    <property type="entry name" value="C-type_lectin/snaclec_domain"/>
</dbReference>
<accession>A0A8T2KKB1</accession>
<dbReference type="Gene3D" id="1.20.5.400">
    <property type="match status" value="2"/>
</dbReference>
<dbReference type="EMBL" id="JAICCE010000025">
    <property type="protein sequence ID" value="KAG9259803.1"/>
    <property type="molecule type" value="Genomic_DNA"/>
</dbReference>
<organism evidence="5 6">
    <name type="scientific">Astyanax mexicanus</name>
    <name type="common">Blind cave fish</name>
    <name type="synonym">Astyanax fasciatus mexicanus</name>
    <dbReference type="NCBI Taxonomy" id="7994"/>
    <lineage>
        <taxon>Eukaryota</taxon>
        <taxon>Metazoa</taxon>
        <taxon>Chordata</taxon>
        <taxon>Craniata</taxon>
        <taxon>Vertebrata</taxon>
        <taxon>Euteleostomi</taxon>
        <taxon>Actinopterygii</taxon>
        <taxon>Neopterygii</taxon>
        <taxon>Teleostei</taxon>
        <taxon>Ostariophysi</taxon>
        <taxon>Characiformes</taxon>
        <taxon>Characoidei</taxon>
        <taxon>Acestrorhamphidae</taxon>
        <taxon>Acestrorhamphinae</taxon>
        <taxon>Astyanax</taxon>
    </lineage>
</organism>
<keyword evidence="3" id="KW-1133">Transmembrane helix</keyword>